<name>A0AAU9JCN6_9CILI</name>
<evidence type="ECO:0000313" key="2">
    <source>
        <dbReference type="Proteomes" id="UP001162131"/>
    </source>
</evidence>
<proteinExistence type="predicted"/>
<evidence type="ECO:0000313" key="1">
    <source>
        <dbReference type="EMBL" id="CAG9325871.1"/>
    </source>
</evidence>
<dbReference type="Proteomes" id="UP001162131">
    <property type="component" value="Unassembled WGS sequence"/>
</dbReference>
<sequence length="179" mass="20998">MRIRLGWRGNLNLVNWNYKGIFRLFPLGFASLRVSVIRAAVWRSVLNKCGHELSRGLLVIGKSFFFAISPSKSYIFLYRADWKLPYSCPSKITNAFFSLRLFGKSYISASEAWMKITFSLFFEGWCVKNSSVRFEIFSYFGLVPFFGELRNKKLQVRFRGHLFLCFLRERHTSQDINSL</sequence>
<dbReference type="AlphaFoldDB" id="A0AAU9JCN6"/>
<reference evidence="1" key="1">
    <citation type="submission" date="2021-09" db="EMBL/GenBank/DDBJ databases">
        <authorList>
            <consortium name="AG Swart"/>
            <person name="Singh M."/>
            <person name="Singh A."/>
            <person name="Seah K."/>
            <person name="Emmerich C."/>
        </authorList>
    </citation>
    <scope>NUCLEOTIDE SEQUENCE</scope>
    <source>
        <strain evidence="1">ATCC30299</strain>
    </source>
</reference>
<gene>
    <name evidence="1" type="ORF">BSTOLATCC_MIC39654</name>
</gene>
<organism evidence="1 2">
    <name type="scientific">Blepharisma stoltei</name>
    <dbReference type="NCBI Taxonomy" id="1481888"/>
    <lineage>
        <taxon>Eukaryota</taxon>
        <taxon>Sar</taxon>
        <taxon>Alveolata</taxon>
        <taxon>Ciliophora</taxon>
        <taxon>Postciliodesmatophora</taxon>
        <taxon>Heterotrichea</taxon>
        <taxon>Heterotrichida</taxon>
        <taxon>Blepharismidae</taxon>
        <taxon>Blepharisma</taxon>
    </lineage>
</organism>
<comment type="caution">
    <text evidence="1">The sequence shown here is derived from an EMBL/GenBank/DDBJ whole genome shotgun (WGS) entry which is preliminary data.</text>
</comment>
<accession>A0AAU9JCN6</accession>
<protein>
    <submittedName>
        <fullName evidence="1">Uncharacterized protein</fullName>
    </submittedName>
</protein>
<keyword evidence="2" id="KW-1185">Reference proteome</keyword>
<dbReference type="EMBL" id="CAJZBQ010000039">
    <property type="protein sequence ID" value="CAG9325871.1"/>
    <property type="molecule type" value="Genomic_DNA"/>
</dbReference>